<dbReference type="Pfam" id="PF13628">
    <property type="entry name" value="DUF4142"/>
    <property type="match status" value="1"/>
</dbReference>
<protein>
    <submittedName>
        <fullName evidence="4">DUF4142 domain-containing protein</fullName>
    </submittedName>
    <submittedName>
        <fullName evidence="3">Membrane protein</fullName>
    </submittedName>
</protein>
<proteinExistence type="predicted"/>
<dbReference type="Proteomes" id="UP000297248">
    <property type="component" value="Unassembled WGS sequence"/>
</dbReference>
<evidence type="ECO:0000313" key="5">
    <source>
        <dbReference type="Proteomes" id="UP000297248"/>
    </source>
</evidence>
<evidence type="ECO:0000256" key="1">
    <source>
        <dbReference type="SAM" id="SignalP"/>
    </source>
</evidence>
<comment type="caution">
    <text evidence="4">The sequence shown here is derived from an EMBL/GenBank/DDBJ whole genome shotgun (WGS) entry which is preliminary data.</text>
</comment>
<dbReference type="EMBL" id="JACIEG010000010">
    <property type="protein sequence ID" value="MBB3971357.1"/>
    <property type="molecule type" value="Genomic_DNA"/>
</dbReference>
<evidence type="ECO:0000313" key="6">
    <source>
        <dbReference type="Proteomes" id="UP000583101"/>
    </source>
</evidence>
<feature type="chain" id="PRO_5044616646" evidence="1">
    <location>
        <begin position="23"/>
        <end position="178"/>
    </location>
</feature>
<feature type="domain" description="DUF4142" evidence="2">
    <location>
        <begin position="37"/>
        <end position="172"/>
    </location>
</feature>
<evidence type="ECO:0000259" key="2">
    <source>
        <dbReference type="Pfam" id="PF13628"/>
    </source>
</evidence>
<reference evidence="4 5" key="1">
    <citation type="journal article" date="2016" name="Int. J. Syst. Evol. Microbiol.">
        <title>Proposal of Mucilaginibacter phyllosphaerae sp. nov. isolated from the phyllosphere of Galium album.</title>
        <authorList>
            <person name="Aydogan E.L."/>
            <person name="Busse H.J."/>
            <person name="Moser G."/>
            <person name="Muller C."/>
            <person name="Kampfer P."/>
            <person name="Glaeser S.P."/>
        </authorList>
    </citation>
    <scope>NUCLEOTIDE SEQUENCE [LARGE SCALE GENOMIC DNA]</scope>
    <source>
        <strain evidence="4 5">PP-F2FG21</strain>
    </source>
</reference>
<dbReference type="InterPro" id="IPR012347">
    <property type="entry name" value="Ferritin-like"/>
</dbReference>
<evidence type="ECO:0000313" key="4">
    <source>
        <dbReference type="EMBL" id="TEW68593.1"/>
    </source>
</evidence>
<dbReference type="EMBL" id="SNQG01000001">
    <property type="protein sequence ID" value="TEW68593.1"/>
    <property type="molecule type" value="Genomic_DNA"/>
</dbReference>
<organism evidence="4 5">
    <name type="scientific">Mucilaginibacter phyllosphaerae</name>
    <dbReference type="NCBI Taxonomy" id="1812349"/>
    <lineage>
        <taxon>Bacteria</taxon>
        <taxon>Pseudomonadati</taxon>
        <taxon>Bacteroidota</taxon>
        <taxon>Sphingobacteriia</taxon>
        <taxon>Sphingobacteriales</taxon>
        <taxon>Sphingobacteriaceae</taxon>
        <taxon>Mucilaginibacter</taxon>
    </lineage>
</organism>
<dbReference type="PANTHER" id="PTHR38593:SF1">
    <property type="entry name" value="BLR2558 PROTEIN"/>
    <property type="match status" value="1"/>
</dbReference>
<dbReference type="Proteomes" id="UP000583101">
    <property type="component" value="Unassembled WGS sequence"/>
</dbReference>
<reference evidence="3 6" key="3">
    <citation type="submission" date="2020-08" db="EMBL/GenBank/DDBJ databases">
        <title>Genomic Encyclopedia of Type Strains, Phase IV (KMG-IV): sequencing the most valuable type-strain genomes for metagenomic binning, comparative biology and taxonomic classification.</title>
        <authorList>
            <person name="Goeker M."/>
        </authorList>
    </citation>
    <scope>NUCLEOTIDE SEQUENCE [LARGE SCALE GENOMIC DNA]</scope>
    <source>
        <strain evidence="3 6">DSM 100995</strain>
    </source>
</reference>
<keyword evidence="1" id="KW-0732">Signal</keyword>
<dbReference type="InterPro" id="IPR025419">
    <property type="entry name" value="DUF4142"/>
</dbReference>
<name>A0A4Y8AHP6_9SPHI</name>
<dbReference type="PANTHER" id="PTHR38593">
    <property type="entry name" value="BLR2558 PROTEIN"/>
    <property type="match status" value="1"/>
</dbReference>
<dbReference type="Gene3D" id="1.20.1260.10">
    <property type="match status" value="1"/>
</dbReference>
<dbReference type="RefSeq" id="WP_134334434.1">
    <property type="nucleotide sequence ID" value="NZ_BMCZ01000012.1"/>
</dbReference>
<reference evidence="4" key="2">
    <citation type="submission" date="2019-03" db="EMBL/GenBank/DDBJ databases">
        <authorList>
            <person name="Yan Y.-Q."/>
            <person name="Du Z.-J."/>
        </authorList>
    </citation>
    <scope>NUCLEOTIDE SEQUENCE</scope>
    <source>
        <strain evidence="4">PP-F2FG21</strain>
    </source>
</reference>
<accession>A0A4Y8AHP6</accession>
<dbReference type="AlphaFoldDB" id="A0A4Y8AHP6"/>
<dbReference type="OrthoDB" id="883203at2"/>
<evidence type="ECO:0000313" key="3">
    <source>
        <dbReference type="EMBL" id="MBB3971357.1"/>
    </source>
</evidence>
<keyword evidence="6" id="KW-1185">Reference proteome</keyword>
<sequence length="178" mass="19456">MKKLNFVFAMLLGSMLLLGLNACDKDDDHNNYQLGNQDFVTTASSSNMFEIAAGQLAINQGINAGVKVFGQHMVNDHGQTAIEMQTLAANKNWTIPTAMLPEHQEMYDALKVLSGQGFDKQFAAMMVTSHQKTVALFEQAAGKNGVPDGDLRAFASIKLPTLKEHLQDAQELQTNVND</sequence>
<feature type="signal peptide" evidence="1">
    <location>
        <begin position="1"/>
        <end position="22"/>
    </location>
</feature>
<gene>
    <name evidence="4" type="ORF">E2R65_00030</name>
    <name evidence="3" type="ORF">GGR35_003985</name>
</gene>